<feature type="repeat" description="WD" evidence="5">
    <location>
        <begin position="171"/>
        <end position="212"/>
    </location>
</feature>
<dbReference type="InterPro" id="IPR015943">
    <property type="entry name" value="WD40/YVTN_repeat-like_dom_sf"/>
</dbReference>
<reference evidence="7" key="1">
    <citation type="journal article" date="2018" name="Nat. Microbiol.">
        <title>Leveraging single-cell genomics to expand the fungal tree of life.</title>
        <authorList>
            <person name="Ahrendt S.R."/>
            <person name="Quandt C.A."/>
            <person name="Ciobanu D."/>
            <person name="Clum A."/>
            <person name="Salamov A."/>
            <person name="Andreopoulos B."/>
            <person name="Cheng J.F."/>
            <person name="Woyke T."/>
            <person name="Pelin A."/>
            <person name="Henrissat B."/>
            <person name="Reynolds N.K."/>
            <person name="Benny G.L."/>
            <person name="Smith M.E."/>
            <person name="James T.Y."/>
            <person name="Grigoriev I.V."/>
        </authorList>
    </citation>
    <scope>NUCLEOTIDE SEQUENCE [LARGE SCALE GENOMIC DNA]</scope>
</reference>
<evidence type="ECO:0000256" key="5">
    <source>
        <dbReference type="PROSITE-ProRule" id="PRU00221"/>
    </source>
</evidence>
<dbReference type="AlphaFoldDB" id="A0A4P9XZX6"/>
<protein>
    <submittedName>
        <fullName evidence="6">Quinon protein alcohol dehydrogenase-like superfamily</fullName>
    </submittedName>
</protein>
<keyword evidence="2" id="KW-0963">Cytoplasm</keyword>
<dbReference type="InterPro" id="IPR011047">
    <property type="entry name" value="Quinoprotein_ADH-like_sf"/>
</dbReference>
<comment type="subcellular location">
    <subcellularLocation>
        <location evidence="1">Cytoplasm</location>
    </subcellularLocation>
</comment>
<keyword evidence="4" id="KW-0677">Repeat</keyword>
<evidence type="ECO:0000256" key="2">
    <source>
        <dbReference type="ARBA" id="ARBA00022490"/>
    </source>
</evidence>
<accession>A0A4P9XZX6</accession>
<dbReference type="OrthoDB" id="10261640at2759"/>
<evidence type="ECO:0000256" key="4">
    <source>
        <dbReference type="ARBA" id="ARBA00022737"/>
    </source>
</evidence>
<feature type="repeat" description="WD" evidence="5">
    <location>
        <begin position="213"/>
        <end position="254"/>
    </location>
</feature>
<dbReference type="InterPro" id="IPR051179">
    <property type="entry name" value="WD_repeat_multifunction"/>
</dbReference>
<dbReference type="Gene3D" id="2.130.10.10">
    <property type="entry name" value="YVTN repeat-like/Quinoprotein amine dehydrogenase"/>
    <property type="match status" value="1"/>
</dbReference>
<gene>
    <name evidence="6" type="ORF">BJ684DRAFT_12028</name>
</gene>
<dbReference type="PROSITE" id="PS00678">
    <property type="entry name" value="WD_REPEATS_1"/>
    <property type="match status" value="2"/>
</dbReference>
<dbReference type="EMBL" id="KZ988497">
    <property type="protein sequence ID" value="RKP12066.1"/>
    <property type="molecule type" value="Genomic_DNA"/>
</dbReference>
<dbReference type="InterPro" id="IPR019775">
    <property type="entry name" value="WD40_repeat_CS"/>
</dbReference>
<feature type="repeat" description="WD" evidence="5">
    <location>
        <begin position="254"/>
        <end position="295"/>
    </location>
</feature>
<dbReference type="FunFam" id="2.130.10.10:FF:000074">
    <property type="entry name" value="Angio-associated migratory cell protein-like protein"/>
    <property type="match status" value="1"/>
</dbReference>
<organism evidence="6 7">
    <name type="scientific">Piptocephalis cylindrospora</name>
    <dbReference type="NCBI Taxonomy" id="1907219"/>
    <lineage>
        <taxon>Eukaryota</taxon>
        <taxon>Fungi</taxon>
        <taxon>Fungi incertae sedis</taxon>
        <taxon>Zoopagomycota</taxon>
        <taxon>Zoopagomycotina</taxon>
        <taxon>Zoopagomycetes</taxon>
        <taxon>Zoopagales</taxon>
        <taxon>Piptocephalidaceae</taxon>
        <taxon>Piptocephalis</taxon>
    </lineage>
</organism>
<proteinExistence type="predicted"/>
<dbReference type="PANTHER" id="PTHR19857:SF8">
    <property type="entry name" value="ANGIO-ASSOCIATED MIGRATORY CELL PROTEIN"/>
    <property type="match status" value="1"/>
</dbReference>
<dbReference type="PROSITE" id="PS50082">
    <property type="entry name" value="WD_REPEATS_2"/>
    <property type="match status" value="7"/>
</dbReference>
<dbReference type="PROSITE" id="PS50294">
    <property type="entry name" value="WD_REPEATS_REGION"/>
    <property type="match status" value="4"/>
</dbReference>
<dbReference type="SMART" id="SM00320">
    <property type="entry name" value="WD40"/>
    <property type="match status" value="8"/>
</dbReference>
<dbReference type="InterPro" id="IPR001680">
    <property type="entry name" value="WD40_rpt"/>
</dbReference>
<dbReference type="Pfam" id="PF00400">
    <property type="entry name" value="WD40"/>
    <property type="match status" value="7"/>
</dbReference>
<sequence>KEPVYSVAFCPSNPNLIASGGGNDHAYIWNCQDGEKVHDLKAHADSITCVAFNVNGQYVATGGMDGFVRVSRTDTGECVQELEPSGEIIWLHWHPKGNVLLAGTNEGTMWMWTIPTGTVMQVISGHSESITDGRFTHDGKRIVSVSEDSSFGVWDPRTGGSLCRVSGQEDARFHPESITCIALSQDDTLALTGSTDGTARLVRTETGSILQSFEAHTESVESVGFCEVLPLAALGSVDGGISIWDINTMKLRKTVKHEDAVIQIRWLPQSPLLLSCSADRTVRLWDARTGECVRKWMGHQDSILTMDAYTEAIGEEGHAQLHVVTGSDDGCALVFRR</sequence>
<feature type="repeat" description="WD" evidence="5">
    <location>
        <begin position="91"/>
        <end position="122"/>
    </location>
</feature>
<evidence type="ECO:0000256" key="3">
    <source>
        <dbReference type="ARBA" id="ARBA00022574"/>
    </source>
</evidence>
<evidence type="ECO:0000313" key="6">
    <source>
        <dbReference type="EMBL" id="RKP12066.1"/>
    </source>
</evidence>
<feature type="non-terminal residue" evidence="6">
    <location>
        <position position="1"/>
    </location>
</feature>
<dbReference type="PANTHER" id="PTHR19857">
    <property type="entry name" value="MITOCHONDRIAL DIVISION PROTEIN 1-RELATED"/>
    <property type="match status" value="1"/>
</dbReference>
<keyword evidence="7" id="KW-1185">Reference proteome</keyword>
<dbReference type="SUPFAM" id="SSF50998">
    <property type="entry name" value="Quinoprotein alcohol dehydrogenase-like"/>
    <property type="match status" value="1"/>
</dbReference>
<dbReference type="GO" id="GO:0005737">
    <property type="term" value="C:cytoplasm"/>
    <property type="evidence" value="ECO:0007669"/>
    <property type="project" value="UniProtKB-SubCell"/>
</dbReference>
<dbReference type="Proteomes" id="UP000267251">
    <property type="component" value="Unassembled WGS sequence"/>
</dbReference>
<feature type="repeat" description="WD" evidence="5">
    <location>
        <begin position="123"/>
        <end position="164"/>
    </location>
</feature>
<evidence type="ECO:0000313" key="7">
    <source>
        <dbReference type="Proteomes" id="UP000267251"/>
    </source>
</evidence>
<evidence type="ECO:0000256" key="1">
    <source>
        <dbReference type="ARBA" id="ARBA00004496"/>
    </source>
</evidence>
<feature type="repeat" description="WD" evidence="5">
    <location>
        <begin position="1"/>
        <end position="39"/>
    </location>
</feature>
<feature type="repeat" description="WD" evidence="5">
    <location>
        <begin position="40"/>
        <end position="81"/>
    </location>
</feature>
<name>A0A4P9XZX6_9FUNG</name>
<dbReference type="CDD" id="cd00200">
    <property type="entry name" value="WD40"/>
    <property type="match status" value="1"/>
</dbReference>
<keyword evidence="3 5" id="KW-0853">WD repeat</keyword>